<dbReference type="EMBL" id="CP030941">
    <property type="protein sequence ID" value="UUP18142.1"/>
    <property type="molecule type" value="Genomic_DNA"/>
</dbReference>
<evidence type="ECO:0000256" key="3">
    <source>
        <dbReference type="RuleBase" id="RU361134"/>
    </source>
</evidence>
<dbReference type="SUPFAM" id="SSF51445">
    <property type="entry name" value="(Trans)glycosidases"/>
    <property type="match status" value="1"/>
</dbReference>
<gene>
    <name evidence="6" type="primary">treS_3</name>
    <name evidence="6" type="ORF">NTH_02622</name>
</gene>
<protein>
    <recommendedName>
        <fullName evidence="3">Alpha-amylase</fullName>
        <ecNumber evidence="3">3.2.1.1</ecNumber>
    </recommendedName>
</protein>
<keyword evidence="3 6" id="KW-0378">Hydrolase</keyword>
<dbReference type="InterPro" id="IPR045857">
    <property type="entry name" value="O16G_dom_2"/>
</dbReference>
<feature type="domain" description="Glycosyl hydrolase family 13 catalytic" evidence="5">
    <location>
        <begin position="13"/>
        <end position="380"/>
    </location>
</feature>
<proteinExistence type="inferred from homology"/>
<name>A0ABY5MK10_9HYPH</name>
<evidence type="ECO:0000259" key="5">
    <source>
        <dbReference type="SMART" id="SM00642"/>
    </source>
</evidence>
<dbReference type="SMART" id="SM00642">
    <property type="entry name" value="Aamy"/>
    <property type="match status" value="1"/>
</dbReference>
<dbReference type="PANTHER" id="PTHR10357:SF219">
    <property type="entry name" value="MALTOSE ALPHA-D-GLUCOSYLTRANSFERASE"/>
    <property type="match status" value="1"/>
</dbReference>
<dbReference type="Proteomes" id="UP001342418">
    <property type="component" value="Chromosome"/>
</dbReference>
<dbReference type="InterPro" id="IPR006047">
    <property type="entry name" value="GH13_cat_dom"/>
</dbReference>
<evidence type="ECO:0000256" key="4">
    <source>
        <dbReference type="SAM" id="MobiDB-lite"/>
    </source>
</evidence>
<evidence type="ECO:0000256" key="1">
    <source>
        <dbReference type="ARBA" id="ARBA00008061"/>
    </source>
</evidence>
<evidence type="ECO:0000256" key="2">
    <source>
        <dbReference type="RuleBase" id="RU003615"/>
    </source>
</evidence>
<evidence type="ECO:0000313" key="6">
    <source>
        <dbReference type="EMBL" id="UUP18142.1"/>
    </source>
</evidence>
<evidence type="ECO:0000313" key="7">
    <source>
        <dbReference type="Proteomes" id="UP001342418"/>
    </source>
</evidence>
<dbReference type="GO" id="GO:0004556">
    <property type="term" value="F:alpha-amylase activity"/>
    <property type="evidence" value="ECO:0007669"/>
    <property type="project" value="UniProtKB-EC"/>
</dbReference>
<comment type="catalytic activity">
    <reaction evidence="3">
        <text>Endohydrolysis of (1-&gt;4)-alpha-D-glucosidic linkages in polysaccharides containing three or more (1-&gt;4)-alpha-linked D-glucose units.</text>
        <dbReference type="EC" id="3.2.1.1"/>
    </reaction>
</comment>
<dbReference type="Pfam" id="PF00128">
    <property type="entry name" value="Alpha-amylase"/>
    <property type="match status" value="1"/>
</dbReference>
<sequence>MADMWWKNAVIYTVDVERFCDSNGDGIGDFKGLTSKLSHVAELGATCIWLLPFFPSLGRDNGYDVTDYLRVDSRYGVFSDFLEFVHRAGEHGIRIIVDLVVHHTSDQHPWFQAARNNEESRYRDYYVWTHNPPPIKPGQGTMFPGEEKSVWTYDEVARAYYHHRFYHFEPGLNHANPQVRDEIERIFDYWISFGISGFRIDAASHILEDPLVEDQAAAGEPDVLRELYRRAKSIRPDLVLLGEVDEAPEELEKFFDGTRLNMMFNFMLDNYLILALAQQRSEPVERGLTLLPIPPENGQWANFLRNLDEADLERLTPMKSKPSSRSSRRKSACASMGAVYGAESPRCSRVTHAGSRWPTACCSPCRVRRWSSMATRSAWAMTWRNRAVVPSARRCSGPPAAMPAFRKRRPASSCSR</sequence>
<dbReference type="PRINTS" id="PR00110">
    <property type="entry name" value="ALPHAAMYLASE"/>
</dbReference>
<dbReference type="Gene3D" id="3.20.20.80">
    <property type="entry name" value="Glycosidases"/>
    <property type="match status" value="1"/>
</dbReference>
<dbReference type="Gene3D" id="3.90.400.10">
    <property type="entry name" value="Oligo-1,6-glucosidase, Domain 2"/>
    <property type="match status" value="1"/>
</dbReference>
<organism evidence="6 7">
    <name type="scientific">Nitratireductor thuwali</name>
    <dbReference type="NCBI Taxonomy" id="2267699"/>
    <lineage>
        <taxon>Bacteria</taxon>
        <taxon>Pseudomonadati</taxon>
        <taxon>Pseudomonadota</taxon>
        <taxon>Alphaproteobacteria</taxon>
        <taxon>Hyphomicrobiales</taxon>
        <taxon>Phyllobacteriaceae</taxon>
        <taxon>Nitratireductor</taxon>
    </lineage>
</organism>
<dbReference type="InterPro" id="IPR017853">
    <property type="entry name" value="GH"/>
</dbReference>
<comment type="similarity">
    <text evidence="1 2">Belongs to the glycosyl hydrolase 13 family.</text>
</comment>
<keyword evidence="3 6" id="KW-0326">Glycosidase</keyword>
<reference evidence="6 7" key="1">
    <citation type="submission" date="2018-07" db="EMBL/GenBank/DDBJ databases">
        <title>Genome sequence of Nitratireductor thuwali#1536.</title>
        <authorList>
            <person name="Michoud G."/>
            <person name="Merlino G."/>
            <person name="Sefrji F.O."/>
            <person name="Daffonchio D."/>
        </authorList>
    </citation>
    <scope>NUCLEOTIDE SEQUENCE [LARGE SCALE GENOMIC DNA]</scope>
    <source>
        <strain evidence="7">Nit1536</strain>
    </source>
</reference>
<dbReference type="InterPro" id="IPR006046">
    <property type="entry name" value="Alpha_amylase"/>
</dbReference>
<keyword evidence="3" id="KW-0119">Carbohydrate metabolism</keyword>
<dbReference type="PANTHER" id="PTHR10357">
    <property type="entry name" value="ALPHA-AMYLASE FAMILY MEMBER"/>
    <property type="match status" value="1"/>
</dbReference>
<keyword evidence="7" id="KW-1185">Reference proteome</keyword>
<dbReference type="EC" id="3.2.1.1" evidence="3"/>
<accession>A0ABY5MK10</accession>
<feature type="region of interest" description="Disordered" evidence="4">
    <location>
        <begin position="392"/>
        <end position="416"/>
    </location>
</feature>